<accession>A0A6B3W3B7</accession>
<dbReference type="Proteomes" id="UP000570010">
    <property type="component" value="Unassembled WGS sequence"/>
</dbReference>
<dbReference type="InterPro" id="IPR049251">
    <property type="entry name" value="DUF6884"/>
</dbReference>
<dbReference type="RefSeq" id="WP_163242841.1">
    <property type="nucleotide sequence ID" value="NZ_CP082780.1"/>
</dbReference>
<evidence type="ECO:0000313" key="4">
    <source>
        <dbReference type="Proteomes" id="UP000472971"/>
    </source>
</evidence>
<comment type="caution">
    <text evidence="3">The sequence shown here is derived from an EMBL/GenBank/DDBJ whole genome shotgun (WGS) entry which is preliminary data.</text>
</comment>
<evidence type="ECO:0000313" key="2">
    <source>
        <dbReference type="EMBL" id="MBA4537158.1"/>
    </source>
</evidence>
<reference evidence="2 5" key="2">
    <citation type="submission" date="2020-07" db="EMBL/GenBank/DDBJ databases">
        <authorList>
            <person name="Feng H."/>
        </authorList>
    </citation>
    <scope>NUCLEOTIDE SEQUENCE [LARGE SCALE GENOMIC DNA]</scope>
    <source>
        <strain evidence="5">s-12</strain>
        <strain evidence="2">S-12</strain>
    </source>
</reference>
<dbReference type="AlphaFoldDB" id="A0A6B3W3B7"/>
<sequence>MKQLCIIPCGKRKIWDKQPDAGEQKAQDSYIGTFHQLCQQYARLFFTDWVIISAKHGFLLPNDIVPENYDLSFSMKKTEVIGIKELQKQIVMKGLSSFEHIVVLGGKKFKPIVESAFGLEHKYTYPLDECGGLGYMQRKLKLAIQTNKAIHTKS</sequence>
<name>A0A6B3W3B7_9BACI</name>
<gene>
    <name evidence="3" type="ORF">G4D64_13185</name>
    <name evidence="2" type="ORF">H1Z61_08375</name>
</gene>
<evidence type="ECO:0000259" key="1">
    <source>
        <dbReference type="Pfam" id="PF21818"/>
    </source>
</evidence>
<organism evidence="3 4">
    <name type="scientific">Bacillus aquiflavi</name>
    <dbReference type="NCBI Taxonomy" id="2672567"/>
    <lineage>
        <taxon>Bacteria</taxon>
        <taxon>Bacillati</taxon>
        <taxon>Bacillota</taxon>
        <taxon>Bacilli</taxon>
        <taxon>Bacillales</taxon>
        <taxon>Bacillaceae</taxon>
        <taxon>Bacillus</taxon>
    </lineage>
</organism>
<dbReference type="EMBL" id="JAAIWN010000034">
    <property type="protein sequence ID" value="NEY82433.1"/>
    <property type="molecule type" value="Genomic_DNA"/>
</dbReference>
<protein>
    <recommendedName>
        <fullName evidence="1">DUF6884 domain-containing protein</fullName>
    </recommendedName>
</protein>
<feature type="domain" description="DUF6884" evidence="1">
    <location>
        <begin position="21"/>
        <end position="129"/>
    </location>
</feature>
<evidence type="ECO:0000313" key="3">
    <source>
        <dbReference type="EMBL" id="NEY82433.1"/>
    </source>
</evidence>
<reference evidence="3 4" key="1">
    <citation type="submission" date="2020-02" db="EMBL/GenBank/DDBJ databases">
        <title>Bacillus aquiflavi sp. nov., isolated from yellow water of strong flavor Chinese baijiu in Yibin region of China.</title>
        <authorList>
            <person name="Xie J."/>
        </authorList>
    </citation>
    <scope>NUCLEOTIDE SEQUENCE [LARGE SCALE GENOMIC DNA]</scope>
    <source>
        <strain evidence="3 4">3H-10</strain>
    </source>
</reference>
<keyword evidence="4" id="KW-1185">Reference proteome</keyword>
<evidence type="ECO:0000313" key="5">
    <source>
        <dbReference type="Proteomes" id="UP000570010"/>
    </source>
</evidence>
<dbReference type="EMBL" id="JACEIO010000016">
    <property type="protein sequence ID" value="MBA4537158.1"/>
    <property type="molecule type" value="Genomic_DNA"/>
</dbReference>
<dbReference type="Pfam" id="PF21818">
    <property type="entry name" value="DUF6884"/>
    <property type="match status" value="1"/>
</dbReference>
<dbReference type="Proteomes" id="UP000472971">
    <property type="component" value="Unassembled WGS sequence"/>
</dbReference>
<proteinExistence type="predicted"/>